<dbReference type="Gene3D" id="3.40.50.150">
    <property type="entry name" value="Vaccinia Virus protein VP39"/>
    <property type="match status" value="1"/>
</dbReference>
<gene>
    <name evidence="1" type="ORF">SEPMUDRAFT_48956</name>
</gene>
<dbReference type="Proteomes" id="UP000016931">
    <property type="component" value="Unassembled WGS sequence"/>
</dbReference>
<dbReference type="EMBL" id="KB456267">
    <property type="protein sequence ID" value="EMF10634.1"/>
    <property type="molecule type" value="Genomic_DNA"/>
</dbReference>
<accession>N1QJ92</accession>
<dbReference type="SUPFAM" id="SSF53335">
    <property type="entry name" value="S-adenosyl-L-methionine-dependent methyltransferases"/>
    <property type="match status" value="1"/>
</dbReference>
<protein>
    <recommendedName>
        <fullName evidence="3">S-adenosyl-L-methionine-dependent methyltransferase</fullName>
    </recommendedName>
</protein>
<dbReference type="OMA" id="FPLYVCI"/>
<reference evidence="1 2" key="1">
    <citation type="journal article" date="2012" name="PLoS Pathog.">
        <title>Diverse lifestyles and strategies of plant pathogenesis encoded in the genomes of eighteen Dothideomycetes fungi.</title>
        <authorList>
            <person name="Ohm R.A."/>
            <person name="Feau N."/>
            <person name="Henrissat B."/>
            <person name="Schoch C.L."/>
            <person name="Horwitz B.A."/>
            <person name="Barry K.W."/>
            <person name="Condon B.J."/>
            <person name="Copeland A.C."/>
            <person name="Dhillon B."/>
            <person name="Glaser F."/>
            <person name="Hesse C.N."/>
            <person name="Kosti I."/>
            <person name="LaButti K."/>
            <person name="Lindquist E.A."/>
            <person name="Lucas S."/>
            <person name="Salamov A.A."/>
            <person name="Bradshaw R.E."/>
            <person name="Ciuffetti L."/>
            <person name="Hamelin R.C."/>
            <person name="Kema G.H.J."/>
            <person name="Lawrence C."/>
            <person name="Scott J.A."/>
            <person name="Spatafora J.W."/>
            <person name="Turgeon B.G."/>
            <person name="de Wit P.J.G.M."/>
            <person name="Zhong S."/>
            <person name="Goodwin S.B."/>
            <person name="Grigoriev I.V."/>
        </authorList>
    </citation>
    <scope>NUCLEOTIDE SEQUENCE [LARGE SCALE GENOMIC DNA]</scope>
    <source>
        <strain evidence="1 2">SO2202</strain>
    </source>
</reference>
<dbReference type="OrthoDB" id="506498at2759"/>
<organism evidence="1 2">
    <name type="scientific">Sphaerulina musiva (strain SO2202)</name>
    <name type="common">Poplar stem canker fungus</name>
    <name type="synonym">Septoria musiva</name>
    <dbReference type="NCBI Taxonomy" id="692275"/>
    <lineage>
        <taxon>Eukaryota</taxon>
        <taxon>Fungi</taxon>
        <taxon>Dikarya</taxon>
        <taxon>Ascomycota</taxon>
        <taxon>Pezizomycotina</taxon>
        <taxon>Dothideomycetes</taxon>
        <taxon>Dothideomycetidae</taxon>
        <taxon>Mycosphaerellales</taxon>
        <taxon>Mycosphaerellaceae</taxon>
        <taxon>Sphaerulina</taxon>
    </lineage>
</organism>
<evidence type="ECO:0000313" key="2">
    <source>
        <dbReference type="Proteomes" id="UP000016931"/>
    </source>
</evidence>
<dbReference type="GeneID" id="27906226"/>
<dbReference type="STRING" id="692275.N1QJ92"/>
<sequence>DEADVLDCGYGKAAWVDKLLGYRPDAVVVGIDLFTGQGNSDEDEDEEDDEDGDGIESFIRKRWNLNIPLRQDTSSDRLRPETFDLINSRMLIDGINANRWETYVRELYALLKPNGWLQMVEFHAIFQSDSGRDAPFLSRWWDWYSQKLLQMGKNPRIASQLKPLMVNAGFTDVHYHVSRLPVGNWDPDRVQLGIQARDLITQMLRDVSLYPFLALGRMPREQYENLLEGARRELHQPGLKLYLNVSVFTAPHFIAESHAADDSCRHVAYGRKARRRR</sequence>
<keyword evidence="2" id="KW-1185">Reference proteome</keyword>
<dbReference type="RefSeq" id="XP_016758755.1">
    <property type="nucleotide sequence ID" value="XM_016909089.1"/>
</dbReference>
<feature type="non-terminal residue" evidence="1">
    <location>
        <position position="1"/>
    </location>
</feature>
<evidence type="ECO:0000313" key="1">
    <source>
        <dbReference type="EMBL" id="EMF10634.1"/>
    </source>
</evidence>
<evidence type="ECO:0008006" key="3">
    <source>
        <dbReference type="Google" id="ProtNLM"/>
    </source>
</evidence>
<dbReference type="InterPro" id="IPR029063">
    <property type="entry name" value="SAM-dependent_MTases_sf"/>
</dbReference>
<dbReference type="eggNOG" id="ENOG502RBCG">
    <property type="taxonomic scope" value="Eukaryota"/>
</dbReference>
<name>N1QJ92_SPHMS</name>
<dbReference type="HOGENOM" id="CLU_010595_10_2_1"/>
<proteinExistence type="predicted"/>
<dbReference type="AlphaFoldDB" id="N1QJ92"/>
<dbReference type="Pfam" id="PF13489">
    <property type="entry name" value="Methyltransf_23"/>
    <property type="match status" value="1"/>
</dbReference>